<sequence length="242" mass="26202">MTQHMTANDPRRFVGWLAVIGAVLGWGMVALQAAAASFDFELLERPVAMLGFDPQGQNLYRLSMWADILGWYLPFLAVGGYLWGRMRQRVGVLADIALTGVVAYAILGIVGAGMLSLTLAPLAALHAGNDATGKMAAEAIWPILQNAAQGIWSAEVPVLLLWGIVAARFLLAEKWGFGRLLVFDLCLFGIEFIFILGGWRDLAEGVVLLTLVIHPLWLFMFGISLLRERVPALAAPGMAQAA</sequence>
<gene>
    <name evidence="2" type="ORF">CBM2634_B60087</name>
</gene>
<reference evidence="2 3" key="1">
    <citation type="submission" date="2018-01" db="EMBL/GenBank/DDBJ databases">
        <authorList>
            <person name="Gaut B.S."/>
            <person name="Morton B.R."/>
            <person name="Clegg M.T."/>
            <person name="Duvall M.R."/>
        </authorList>
    </citation>
    <scope>NUCLEOTIDE SEQUENCE [LARGE SCALE GENOMIC DNA]</scope>
    <source>
        <strain evidence="2">Cupriavidus taiwanensis cmp 52</strain>
    </source>
</reference>
<keyword evidence="1" id="KW-1133">Transmembrane helix</keyword>
<organism evidence="2 3">
    <name type="scientific">Cupriavidus taiwanensis</name>
    <dbReference type="NCBI Taxonomy" id="164546"/>
    <lineage>
        <taxon>Bacteria</taxon>
        <taxon>Pseudomonadati</taxon>
        <taxon>Pseudomonadota</taxon>
        <taxon>Betaproteobacteria</taxon>
        <taxon>Burkholderiales</taxon>
        <taxon>Burkholderiaceae</taxon>
        <taxon>Cupriavidus</taxon>
    </lineage>
</organism>
<feature type="transmembrane region" description="Helical" evidence="1">
    <location>
        <begin position="205"/>
        <end position="226"/>
    </location>
</feature>
<evidence type="ECO:0008006" key="4">
    <source>
        <dbReference type="Google" id="ProtNLM"/>
    </source>
</evidence>
<keyword evidence="1" id="KW-0472">Membrane</keyword>
<dbReference type="AlphaFoldDB" id="A0A375JAQ1"/>
<dbReference type="RefSeq" id="WP_116384341.1">
    <property type="nucleotide sequence ID" value="NZ_LS483234.1"/>
</dbReference>
<protein>
    <recommendedName>
        <fullName evidence="4">Transmembrane protein</fullName>
    </recommendedName>
</protein>
<feature type="transmembrane region" description="Helical" evidence="1">
    <location>
        <begin position="59"/>
        <end position="84"/>
    </location>
</feature>
<evidence type="ECO:0000313" key="3">
    <source>
        <dbReference type="Proteomes" id="UP000256805"/>
    </source>
</evidence>
<accession>A0A375JAQ1</accession>
<proteinExistence type="predicted"/>
<feature type="transmembrane region" description="Helical" evidence="1">
    <location>
        <begin position="151"/>
        <end position="171"/>
    </location>
</feature>
<feature type="transmembrane region" description="Helical" evidence="1">
    <location>
        <begin position="96"/>
        <end position="120"/>
    </location>
</feature>
<evidence type="ECO:0000256" key="1">
    <source>
        <dbReference type="SAM" id="Phobius"/>
    </source>
</evidence>
<keyword evidence="1" id="KW-0812">Transmembrane</keyword>
<name>A0A375JAQ1_9BURK</name>
<feature type="transmembrane region" description="Helical" evidence="1">
    <location>
        <begin position="180"/>
        <end position="199"/>
    </location>
</feature>
<evidence type="ECO:0000313" key="2">
    <source>
        <dbReference type="EMBL" id="SPS01671.1"/>
    </source>
</evidence>
<dbReference type="Proteomes" id="UP000256805">
    <property type="component" value="Unassembled WGS sequence"/>
</dbReference>
<dbReference type="EMBL" id="OVTA01000047">
    <property type="protein sequence ID" value="SPS01671.1"/>
    <property type="molecule type" value="Genomic_DNA"/>
</dbReference>